<feature type="domain" description="PepSY" evidence="2">
    <location>
        <begin position="5"/>
        <end position="86"/>
    </location>
</feature>
<gene>
    <name evidence="3" type="ORF">C8E02_1283</name>
</gene>
<dbReference type="RefSeq" id="WP_047966558.1">
    <property type="nucleotide sequence ID" value="NZ_JAYRSL010000009.1"/>
</dbReference>
<dbReference type="Pfam" id="PF13670">
    <property type="entry name" value="PepSY_2"/>
    <property type="match status" value="1"/>
</dbReference>
<proteinExistence type="predicted"/>
<dbReference type="EMBL" id="RBID01000013">
    <property type="protein sequence ID" value="RKQ59943.1"/>
    <property type="molecule type" value="Genomic_DNA"/>
</dbReference>
<dbReference type="AlphaFoldDB" id="A0A495BFS9"/>
<dbReference type="InterPro" id="IPR025711">
    <property type="entry name" value="PepSY"/>
</dbReference>
<keyword evidence="1" id="KW-0732">Signal</keyword>
<feature type="chain" id="PRO_5019845533" description="PepSY domain-containing protein" evidence="1">
    <location>
        <begin position="21"/>
        <end position="89"/>
    </location>
</feature>
<feature type="signal peptide" evidence="1">
    <location>
        <begin position="1"/>
        <end position="20"/>
    </location>
</feature>
<reference evidence="3 4" key="1">
    <citation type="submission" date="2018-10" db="EMBL/GenBank/DDBJ databases">
        <title>Genomic Encyclopedia of Type Strains, Phase IV (KMG-IV): sequencing the most valuable type-strain genomes for metagenomic binning, comparative biology and taxonomic classification.</title>
        <authorList>
            <person name="Goeker M."/>
        </authorList>
    </citation>
    <scope>NUCLEOTIDE SEQUENCE [LARGE SCALE GENOMIC DNA]</scope>
    <source>
        <strain evidence="3 4">DSM 3303</strain>
    </source>
</reference>
<comment type="caution">
    <text evidence="3">The sequence shown here is derived from an EMBL/GenBank/DDBJ whole genome shotgun (WGS) entry which is preliminary data.</text>
</comment>
<name>A0A495BFS9_VOGIN</name>
<accession>A0A495BFS9</accession>
<evidence type="ECO:0000259" key="2">
    <source>
        <dbReference type="Pfam" id="PF13670"/>
    </source>
</evidence>
<evidence type="ECO:0000313" key="3">
    <source>
        <dbReference type="EMBL" id="RKQ59943.1"/>
    </source>
</evidence>
<organism evidence="3 4">
    <name type="scientific">Vogesella indigofera</name>
    <name type="common">Pseudomonas indigofera</name>
    <dbReference type="NCBI Taxonomy" id="45465"/>
    <lineage>
        <taxon>Bacteria</taxon>
        <taxon>Pseudomonadati</taxon>
        <taxon>Pseudomonadota</taxon>
        <taxon>Betaproteobacteria</taxon>
        <taxon>Neisseriales</taxon>
        <taxon>Chromobacteriaceae</taxon>
        <taxon>Vogesella</taxon>
    </lineage>
</organism>
<evidence type="ECO:0000256" key="1">
    <source>
        <dbReference type="SAM" id="SignalP"/>
    </source>
</evidence>
<dbReference type="Proteomes" id="UP000279384">
    <property type="component" value="Unassembled WGS sequence"/>
</dbReference>
<sequence>MKKLLAVALMAAFASSAAFAGAECAAQPKDKWQKEADFQKQLTAQGYQIKKFKVSGNCYEIYGKNKQGQKVEIYFDPVSGKAVKSEIDD</sequence>
<evidence type="ECO:0000313" key="4">
    <source>
        <dbReference type="Proteomes" id="UP000279384"/>
    </source>
</evidence>
<protein>
    <recommendedName>
        <fullName evidence="2">PepSY domain-containing protein</fullName>
    </recommendedName>
</protein>